<feature type="domain" description="Heparinase II/III-like C-terminal" evidence="3">
    <location>
        <begin position="278"/>
        <end position="542"/>
    </location>
</feature>
<evidence type="ECO:0000313" key="4">
    <source>
        <dbReference type="EMBL" id="KGJ05816.1"/>
    </source>
</evidence>
<feature type="region of interest" description="Disordered" evidence="2">
    <location>
        <begin position="1"/>
        <end position="23"/>
    </location>
</feature>
<evidence type="ECO:0000313" key="7">
    <source>
        <dbReference type="Proteomes" id="UP000182312"/>
    </source>
</evidence>
<reference evidence="4 6" key="1">
    <citation type="submission" date="2014-09" db="EMBL/GenBank/DDBJ databases">
        <authorList>
            <person name="McGinnis J.M."/>
            <person name="Wolfgang W.J."/>
        </authorList>
    </citation>
    <scope>NUCLEOTIDE SEQUENCE [LARGE SCALE GENOMIC DNA]</scope>
    <source>
        <strain evidence="4 6">JCM 14014</strain>
    </source>
</reference>
<dbReference type="Gene3D" id="1.50.10.100">
    <property type="entry name" value="Chondroitin AC/alginate lyase"/>
    <property type="match status" value="1"/>
</dbReference>
<dbReference type="OrthoDB" id="9787373at2"/>
<reference evidence="5 7" key="3">
    <citation type="submission" date="2016-10" db="EMBL/GenBank/DDBJ databases">
        <authorList>
            <person name="de Groot N.N."/>
        </authorList>
    </citation>
    <scope>NUCLEOTIDE SEQUENCE [LARGE SCALE GENOMIC DNA]</scope>
    <source>
        <strain evidence="5 7">CGMCC 1.6117</strain>
    </source>
</reference>
<dbReference type="InterPro" id="IPR008929">
    <property type="entry name" value="Chondroitin_lyas"/>
</dbReference>
<dbReference type="Proteomes" id="UP000029846">
    <property type="component" value="Unassembled WGS sequence"/>
</dbReference>
<dbReference type="Pfam" id="PF07940">
    <property type="entry name" value="Hepar_II_III_C"/>
    <property type="match status" value="1"/>
</dbReference>
<evidence type="ECO:0000259" key="3">
    <source>
        <dbReference type="Pfam" id="PF07940"/>
    </source>
</evidence>
<evidence type="ECO:0000256" key="2">
    <source>
        <dbReference type="SAM" id="MobiDB-lite"/>
    </source>
</evidence>
<dbReference type="EMBL" id="JRKN01000004">
    <property type="protein sequence ID" value="KGJ05816.1"/>
    <property type="molecule type" value="Genomic_DNA"/>
</dbReference>
<dbReference type="STRING" id="376733.SAMN04487972_10258"/>
<dbReference type="EMBL" id="FOJO01000002">
    <property type="protein sequence ID" value="SFA40942.1"/>
    <property type="molecule type" value="Genomic_DNA"/>
</dbReference>
<proteinExistence type="predicted"/>
<comment type="subcellular location">
    <subcellularLocation>
        <location evidence="1">Cell envelope</location>
    </subcellularLocation>
</comment>
<evidence type="ECO:0000256" key="1">
    <source>
        <dbReference type="ARBA" id="ARBA00004196"/>
    </source>
</evidence>
<dbReference type="Gene3D" id="2.70.98.70">
    <property type="match status" value="1"/>
</dbReference>
<reference evidence="4 6" key="2">
    <citation type="submission" date="2014-10" db="EMBL/GenBank/DDBJ databases">
        <title>Paracoccus sanguinis sp. nov., isolated from clinical specimens of New York State patients.</title>
        <authorList>
            <person name="Mingle L.A."/>
            <person name="Cole J.A."/>
            <person name="Lapierre P."/>
            <person name="Musser K.A."/>
        </authorList>
    </citation>
    <scope>NUCLEOTIDE SEQUENCE [LARGE SCALE GENOMIC DNA]</scope>
    <source>
        <strain evidence="4 6">JCM 14014</strain>
    </source>
</reference>
<dbReference type="InterPro" id="IPR012480">
    <property type="entry name" value="Hepar_II_III_C"/>
</dbReference>
<evidence type="ECO:0000313" key="5">
    <source>
        <dbReference type="EMBL" id="SFA40942.1"/>
    </source>
</evidence>
<dbReference type="RefSeq" id="WP_036738879.1">
    <property type="nucleotide sequence ID" value="NZ_FOJO01000002.1"/>
</dbReference>
<evidence type="ECO:0000313" key="6">
    <source>
        <dbReference type="Proteomes" id="UP000029846"/>
    </source>
</evidence>
<dbReference type="GO" id="GO:0016829">
    <property type="term" value="F:lyase activity"/>
    <property type="evidence" value="ECO:0007669"/>
    <property type="project" value="InterPro"/>
</dbReference>
<dbReference type="Proteomes" id="UP000182312">
    <property type="component" value="Unassembled WGS sequence"/>
</dbReference>
<protein>
    <submittedName>
        <fullName evidence="4">Heparinase</fullName>
    </submittedName>
</protein>
<dbReference type="GO" id="GO:0030313">
    <property type="term" value="C:cell envelope"/>
    <property type="evidence" value="ECO:0007669"/>
    <property type="project" value="UniProtKB-SubCell"/>
</dbReference>
<sequence length="549" mass="58374">MTDTTVAPRGFLRRPEPKAIGHSGRGEQIVAGELHLGGITLTGDFFAADPPPTVAAELHGFGWLDDLAAVGSPKARAIAQDHVLRWLRKYRVPHGDRVEWLPEVAGRRVLRWIFHAGMVLPGLDRDGAGPYFRALDLHLNHLRGSWYDAVDGIDRLEALAGLAIGAMYLRDRQPVATPALIALAEEADAMGVDTLAESRAPETLLEAMALLVWAQEVATEIGLDAPPELAAIISQIAPILRALRHADGGLPSFHGGGRGAAGRLDRCLRASDGAALPSHGLAMGYARMARSRTTLILDAAAPPGGPAAVRAHASTLGFELTVQRQPLIINCGPGDGFGPLWAKASRATACHSALCLAGLSSSRLNPNRQEGEPDTLTERPDLVWAGDCDALGNLTAPDCGPAHSPEPAHLLSGHDGWLASHGLTHLRELWLQPDGMSLRGEDSLAALDASAQARLNQILPEAGLAFDIRFHLHPDIQARMHGPEAHLTLPNGEEWRLSHDGVGAARLEASCLLDRALAAPRPSQQVVISAALQGRAIQIGWTLARSGVR</sequence>
<dbReference type="eggNOG" id="COG5360">
    <property type="taxonomic scope" value="Bacteria"/>
</dbReference>
<dbReference type="AlphaFoldDB" id="A0A099F6E2"/>
<name>A0A099F6E2_9RHOB</name>
<gene>
    <name evidence="4" type="ORF">IT41_03855</name>
    <name evidence="5" type="ORF">SAMN04487972_10258</name>
</gene>
<keyword evidence="6" id="KW-1185">Reference proteome</keyword>
<organism evidence="4 6">
    <name type="scientific">Paracoccus halophilus</name>
    <dbReference type="NCBI Taxonomy" id="376733"/>
    <lineage>
        <taxon>Bacteria</taxon>
        <taxon>Pseudomonadati</taxon>
        <taxon>Pseudomonadota</taxon>
        <taxon>Alphaproteobacteria</taxon>
        <taxon>Rhodobacterales</taxon>
        <taxon>Paracoccaceae</taxon>
        <taxon>Paracoccus</taxon>
    </lineage>
</organism>
<accession>A0A099F6E2</accession>